<protein>
    <submittedName>
        <fullName evidence="1">Uncharacterized protein</fullName>
    </submittedName>
</protein>
<dbReference type="EMBL" id="AMGV01000002">
    <property type="protein sequence ID" value="KEF60949.1"/>
    <property type="molecule type" value="Genomic_DNA"/>
</dbReference>
<dbReference type="VEuPathDB" id="FungiDB:A1O9_02513"/>
<keyword evidence="2" id="KW-1185">Reference proteome</keyword>
<comment type="caution">
    <text evidence="1">The sequence shown here is derived from an EMBL/GenBank/DDBJ whole genome shotgun (WGS) entry which is preliminary data.</text>
</comment>
<accession>A0A072PLI2</accession>
<sequence>MLFLKAACPRLTLAASTSNGNNNSGERRLLPLPYPNLKDDFTAAPESDTNTFELLIDTFRLRREDDYAFGGHNHGIYGVDPPLAVFRDFLARAKSAWMLPAWWSDVKQRECEHMAMEG</sequence>
<dbReference type="STRING" id="1182545.A0A072PLI2"/>
<dbReference type="HOGENOM" id="CLU_2073145_0_0_1"/>
<gene>
    <name evidence="1" type="ORF">A1O9_02513</name>
</gene>
<reference evidence="1 2" key="1">
    <citation type="submission" date="2013-03" db="EMBL/GenBank/DDBJ databases">
        <title>The Genome Sequence of Exophiala aquamarina CBS 119918.</title>
        <authorList>
            <consortium name="The Broad Institute Genomics Platform"/>
            <person name="Cuomo C."/>
            <person name="de Hoog S."/>
            <person name="Gorbushina A."/>
            <person name="Walker B."/>
            <person name="Young S.K."/>
            <person name="Zeng Q."/>
            <person name="Gargeya S."/>
            <person name="Fitzgerald M."/>
            <person name="Haas B."/>
            <person name="Abouelleil A."/>
            <person name="Allen A.W."/>
            <person name="Alvarado L."/>
            <person name="Arachchi H.M."/>
            <person name="Berlin A.M."/>
            <person name="Chapman S.B."/>
            <person name="Gainer-Dewar J."/>
            <person name="Goldberg J."/>
            <person name="Griggs A."/>
            <person name="Gujja S."/>
            <person name="Hansen M."/>
            <person name="Howarth C."/>
            <person name="Imamovic A."/>
            <person name="Ireland A."/>
            <person name="Larimer J."/>
            <person name="McCowan C."/>
            <person name="Murphy C."/>
            <person name="Pearson M."/>
            <person name="Poon T.W."/>
            <person name="Priest M."/>
            <person name="Roberts A."/>
            <person name="Saif S."/>
            <person name="Shea T."/>
            <person name="Sisk P."/>
            <person name="Sykes S."/>
            <person name="Wortman J."/>
            <person name="Nusbaum C."/>
            <person name="Birren B."/>
        </authorList>
    </citation>
    <scope>NUCLEOTIDE SEQUENCE [LARGE SCALE GENOMIC DNA]</scope>
    <source>
        <strain evidence="1 2">CBS 119918</strain>
    </source>
</reference>
<dbReference type="AlphaFoldDB" id="A0A072PLI2"/>
<evidence type="ECO:0000313" key="2">
    <source>
        <dbReference type="Proteomes" id="UP000027920"/>
    </source>
</evidence>
<organism evidence="1 2">
    <name type="scientific">Exophiala aquamarina CBS 119918</name>
    <dbReference type="NCBI Taxonomy" id="1182545"/>
    <lineage>
        <taxon>Eukaryota</taxon>
        <taxon>Fungi</taxon>
        <taxon>Dikarya</taxon>
        <taxon>Ascomycota</taxon>
        <taxon>Pezizomycotina</taxon>
        <taxon>Eurotiomycetes</taxon>
        <taxon>Chaetothyriomycetidae</taxon>
        <taxon>Chaetothyriales</taxon>
        <taxon>Herpotrichiellaceae</taxon>
        <taxon>Exophiala</taxon>
    </lineage>
</organism>
<proteinExistence type="predicted"/>
<name>A0A072PLI2_9EURO</name>
<dbReference type="GeneID" id="25277455"/>
<evidence type="ECO:0000313" key="1">
    <source>
        <dbReference type="EMBL" id="KEF60949.1"/>
    </source>
</evidence>
<dbReference type="RefSeq" id="XP_013263539.1">
    <property type="nucleotide sequence ID" value="XM_013408085.1"/>
</dbReference>
<dbReference type="Proteomes" id="UP000027920">
    <property type="component" value="Unassembled WGS sequence"/>
</dbReference>
<dbReference type="OrthoDB" id="432970at2759"/>